<evidence type="ECO:0000256" key="11">
    <source>
        <dbReference type="SAM" id="MobiDB-lite"/>
    </source>
</evidence>
<feature type="transmembrane region" description="Helical" evidence="12">
    <location>
        <begin position="95"/>
        <end position="117"/>
    </location>
</feature>
<keyword evidence="4 12" id="KW-0812">Transmembrane</keyword>
<dbReference type="Gene3D" id="1.20.1070.10">
    <property type="entry name" value="Rhodopsin 7-helix transmembrane proteins"/>
    <property type="match status" value="1"/>
</dbReference>
<sequence length="469" mass="52696">MGWHQKGGDDFKCYFLKVMDPHYLVFLYFVTIITPALLLAAFYAHIYRVVLKQLRQIVTMNPENGTSTTGRTHGGTMLRMLGAQQKREVKATQNLSIIVLFFMICWIPLYTINFILAFCKDCFQVNSTFMLFCVILSHLNSAGNPLLYAYHLRDFRAALKCFLFKLFGYVDPSVANVGVNGRPSLGSNIGFQSNYSHRRLQSVRESRSALALSQQTKLSESQMSLSNRLMTKSHSLPNPPKISSIVTQTATLAAAPTGDTAREIWRISEVPSISEDHSRSREISLHKNTRSHSESSGRVNSGYVEEPLELEEGDDDVFLDDYIPSLNVSNDEDVQNSSSETMNTNSDRADVTSALNKLKTNCLSSSSPQLTRGLFLVETELNKEKQEQPKKFIRSGSVVEQNEKKTIKTFSGDFLHSPVKSLKLSPLKAVGDFLLHHRRSKSTTKLNLNEENNGISEQYSRKENSIGVN</sequence>
<dbReference type="GO" id="GO:0001973">
    <property type="term" value="P:G protein-coupled adenosine receptor signaling pathway"/>
    <property type="evidence" value="ECO:0007669"/>
    <property type="project" value="TreeGrafter"/>
</dbReference>
<keyword evidence="3" id="KW-1003">Cell membrane</keyword>
<feature type="compositionally biased region" description="Polar residues" evidence="11">
    <location>
        <begin position="335"/>
        <end position="346"/>
    </location>
</feature>
<dbReference type="InterPro" id="IPR000276">
    <property type="entry name" value="GPCR_Rhodpsn"/>
</dbReference>
<evidence type="ECO:0000256" key="2">
    <source>
        <dbReference type="ARBA" id="ARBA00010663"/>
    </source>
</evidence>
<keyword evidence="15" id="KW-1185">Reference proteome</keyword>
<dbReference type="SUPFAM" id="SSF81321">
    <property type="entry name" value="Family A G protein-coupled receptor-like"/>
    <property type="match status" value="1"/>
</dbReference>
<comment type="subcellular location">
    <subcellularLocation>
        <location evidence="1">Cell membrane</location>
        <topology evidence="1">Multi-pass membrane protein</topology>
    </subcellularLocation>
</comment>
<feature type="compositionally biased region" description="Basic and acidic residues" evidence="11">
    <location>
        <begin position="276"/>
        <end position="295"/>
    </location>
</feature>
<evidence type="ECO:0000256" key="7">
    <source>
        <dbReference type="ARBA" id="ARBA00023136"/>
    </source>
</evidence>
<dbReference type="GO" id="GO:0004930">
    <property type="term" value="F:G protein-coupled receptor activity"/>
    <property type="evidence" value="ECO:0007669"/>
    <property type="project" value="UniProtKB-KW"/>
</dbReference>
<dbReference type="PANTHER" id="PTHR24246:SF27">
    <property type="entry name" value="ADENOSINE RECEPTOR, ISOFORM A"/>
    <property type="match status" value="1"/>
</dbReference>
<evidence type="ECO:0000259" key="13">
    <source>
        <dbReference type="PROSITE" id="PS50262"/>
    </source>
</evidence>
<dbReference type="GO" id="GO:0005886">
    <property type="term" value="C:plasma membrane"/>
    <property type="evidence" value="ECO:0007669"/>
    <property type="project" value="UniProtKB-SubCell"/>
</dbReference>
<accession>A0A8K0D5Z7</accession>
<gene>
    <name evidence="14" type="ORF">ILUMI_07675</name>
</gene>
<dbReference type="PRINTS" id="PR00237">
    <property type="entry name" value="GPCRRHODOPSN"/>
</dbReference>
<evidence type="ECO:0000313" key="15">
    <source>
        <dbReference type="Proteomes" id="UP000801492"/>
    </source>
</evidence>
<feature type="transmembrane region" description="Helical" evidence="12">
    <location>
        <begin position="25"/>
        <end position="46"/>
    </location>
</feature>
<evidence type="ECO:0000256" key="3">
    <source>
        <dbReference type="ARBA" id="ARBA00022475"/>
    </source>
</evidence>
<keyword evidence="8" id="KW-0675">Receptor</keyword>
<dbReference type="Pfam" id="PF00001">
    <property type="entry name" value="7tm_1"/>
    <property type="match status" value="1"/>
</dbReference>
<dbReference type="EMBL" id="VTPC01003451">
    <property type="protein sequence ID" value="KAF2898504.1"/>
    <property type="molecule type" value="Genomic_DNA"/>
</dbReference>
<evidence type="ECO:0000256" key="9">
    <source>
        <dbReference type="ARBA" id="ARBA00023180"/>
    </source>
</evidence>
<proteinExistence type="inferred from homology"/>
<comment type="similarity">
    <text evidence="2">Belongs to the G-protein coupled receptor 1 family.</text>
</comment>
<evidence type="ECO:0000256" key="6">
    <source>
        <dbReference type="ARBA" id="ARBA00023040"/>
    </source>
</evidence>
<evidence type="ECO:0000256" key="5">
    <source>
        <dbReference type="ARBA" id="ARBA00022989"/>
    </source>
</evidence>
<feature type="domain" description="G-protein coupled receptors family 1 profile" evidence="13">
    <location>
        <begin position="1"/>
        <end position="148"/>
    </location>
</feature>
<protein>
    <recommendedName>
        <fullName evidence="13">G-protein coupled receptors family 1 profile domain-containing protein</fullName>
    </recommendedName>
</protein>
<evidence type="ECO:0000256" key="4">
    <source>
        <dbReference type="ARBA" id="ARBA00022692"/>
    </source>
</evidence>
<reference evidence="14" key="1">
    <citation type="submission" date="2019-08" db="EMBL/GenBank/DDBJ databases">
        <title>The genome of the North American firefly Photinus pyralis.</title>
        <authorList>
            <consortium name="Photinus pyralis genome working group"/>
            <person name="Fallon T.R."/>
            <person name="Sander Lower S.E."/>
            <person name="Weng J.-K."/>
        </authorList>
    </citation>
    <scope>NUCLEOTIDE SEQUENCE</scope>
    <source>
        <strain evidence="14">TRF0915ILg1</strain>
        <tissue evidence="14">Whole body</tissue>
    </source>
</reference>
<organism evidence="14 15">
    <name type="scientific">Ignelater luminosus</name>
    <name type="common">Cucubano</name>
    <name type="synonym">Pyrophorus luminosus</name>
    <dbReference type="NCBI Taxonomy" id="2038154"/>
    <lineage>
        <taxon>Eukaryota</taxon>
        <taxon>Metazoa</taxon>
        <taxon>Ecdysozoa</taxon>
        <taxon>Arthropoda</taxon>
        <taxon>Hexapoda</taxon>
        <taxon>Insecta</taxon>
        <taxon>Pterygota</taxon>
        <taxon>Neoptera</taxon>
        <taxon>Endopterygota</taxon>
        <taxon>Coleoptera</taxon>
        <taxon>Polyphaga</taxon>
        <taxon>Elateriformia</taxon>
        <taxon>Elateroidea</taxon>
        <taxon>Elateridae</taxon>
        <taxon>Agrypninae</taxon>
        <taxon>Pyrophorini</taxon>
        <taxon>Ignelater</taxon>
    </lineage>
</organism>
<keyword evidence="7 12" id="KW-0472">Membrane</keyword>
<feature type="region of interest" description="Disordered" evidence="11">
    <location>
        <begin position="449"/>
        <end position="469"/>
    </location>
</feature>
<evidence type="ECO:0000256" key="8">
    <source>
        <dbReference type="ARBA" id="ARBA00023170"/>
    </source>
</evidence>
<feature type="compositionally biased region" description="Polar residues" evidence="11">
    <location>
        <begin position="449"/>
        <end position="458"/>
    </location>
</feature>
<dbReference type="AlphaFoldDB" id="A0A8K0D5Z7"/>
<keyword evidence="10" id="KW-0807">Transducer</keyword>
<feature type="region of interest" description="Disordered" evidence="11">
    <location>
        <begin position="329"/>
        <end position="348"/>
    </location>
</feature>
<keyword evidence="6" id="KW-0297">G-protein coupled receptor</keyword>
<evidence type="ECO:0000256" key="1">
    <source>
        <dbReference type="ARBA" id="ARBA00004651"/>
    </source>
</evidence>
<keyword evidence="9" id="KW-0325">Glycoprotein</keyword>
<feature type="transmembrane region" description="Helical" evidence="12">
    <location>
        <begin position="129"/>
        <end position="150"/>
    </location>
</feature>
<dbReference type="InterPro" id="IPR017452">
    <property type="entry name" value="GPCR_Rhodpsn_7TM"/>
</dbReference>
<evidence type="ECO:0000256" key="12">
    <source>
        <dbReference type="SAM" id="Phobius"/>
    </source>
</evidence>
<dbReference type="Proteomes" id="UP000801492">
    <property type="component" value="Unassembled WGS sequence"/>
</dbReference>
<name>A0A8K0D5Z7_IGNLU</name>
<feature type="compositionally biased region" description="Basic and acidic residues" evidence="11">
    <location>
        <begin position="459"/>
        <end position="469"/>
    </location>
</feature>
<dbReference type="GO" id="GO:0007189">
    <property type="term" value="P:adenylate cyclase-activating G protein-coupled receptor signaling pathway"/>
    <property type="evidence" value="ECO:0007669"/>
    <property type="project" value="TreeGrafter"/>
</dbReference>
<evidence type="ECO:0000256" key="10">
    <source>
        <dbReference type="ARBA" id="ARBA00023224"/>
    </source>
</evidence>
<feature type="region of interest" description="Disordered" evidence="11">
    <location>
        <begin position="276"/>
        <end position="300"/>
    </location>
</feature>
<dbReference type="PANTHER" id="PTHR24246">
    <property type="entry name" value="OLFACTORY RECEPTOR AND ADENOSINE RECEPTOR"/>
    <property type="match status" value="1"/>
</dbReference>
<dbReference type="PROSITE" id="PS50262">
    <property type="entry name" value="G_PROTEIN_RECEP_F1_2"/>
    <property type="match status" value="1"/>
</dbReference>
<dbReference type="OrthoDB" id="284782at2759"/>
<comment type="caution">
    <text evidence="14">The sequence shown here is derived from an EMBL/GenBank/DDBJ whole genome shotgun (WGS) entry which is preliminary data.</text>
</comment>
<evidence type="ECO:0000313" key="14">
    <source>
        <dbReference type="EMBL" id="KAF2898504.1"/>
    </source>
</evidence>
<keyword evidence="5 12" id="KW-1133">Transmembrane helix</keyword>